<dbReference type="AlphaFoldDB" id="A0AAV5BJX4"/>
<dbReference type="InterPro" id="IPR042885">
    <property type="entry name" value="HIPP47/16"/>
</dbReference>
<dbReference type="Proteomes" id="UP001054889">
    <property type="component" value="Unassembled WGS sequence"/>
</dbReference>
<dbReference type="PANTHER" id="PTHR46932">
    <property type="entry name" value="HEAVY METAL-ASSOCIATED ISOPRENYLATED PLANT PROTEIN 47"/>
    <property type="match status" value="1"/>
</dbReference>
<name>A0AAV5BJX4_ELECO</name>
<keyword evidence="1" id="KW-0732">Signal</keyword>
<protein>
    <submittedName>
        <fullName evidence="3">Uncharacterized protein</fullName>
    </submittedName>
</protein>
<dbReference type="PANTHER" id="PTHR46932:SF11">
    <property type="entry name" value="OS02G0582800 PROTEIN"/>
    <property type="match status" value="1"/>
</dbReference>
<feature type="signal peptide" evidence="1">
    <location>
        <begin position="1"/>
        <end position="18"/>
    </location>
</feature>
<reference evidence="3" key="2">
    <citation type="submission" date="2021-12" db="EMBL/GenBank/DDBJ databases">
        <title>Resequencing data analysis of finger millet.</title>
        <authorList>
            <person name="Hatakeyama M."/>
            <person name="Aluri S."/>
            <person name="Balachadran M.T."/>
            <person name="Sivarajan S.R."/>
            <person name="Poveda L."/>
            <person name="Shimizu-Inatsugi R."/>
            <person name="Schlapbach R."/>
            <person name="Sreeman S.M."/>
            <person name="Shimizu K.K."/>
        </authorList>
    </citation>
    <scope>NUCLEOTIDE SEQUENCE</scope>
</reference>
<proteinExistence type="predicted"/>
<organism evidence="3 4">
    <name type="scientific">Eleusine coracana subsp. coracana</name>
    <dbReference type="NCBI Taxonomy" id="191504"/>
    <lineage>
        <taxon>Eukaryota</taxon>
        <taxon>Viridiplantae</taxon>
        <taxon>Streptophyta</taxon>
        <taxon>Embryophyta</taxon>
        <taxon>Tracheophyta</taxon>
        <taxon>Spermatophyta</taxon>
        <taxon>Magnoliopsida</taxon>
        <taxon>Liliopsida</taxon>
        <taxon>Poales</taxon>
        <taxon>Poaceae</taxon>
        <taxon>PACMAD clade</taxon>
        <taxon>Chloridoideae</taxon>
        <taxon>Cynodonteae</taxon>
        <taxon>Eleusininae</taxon>
        <taxon>Eleusine</taxon>
    </lineage>
</organism>
<evidence type="ECO:0000313" key="3">
    <source>
        <dbReference type="EMBL" id="GJM86005.1"/>
    </source>
</evidence>
<reference evidence="3" key="1">
    <citation type="journal article" date="2018" name="DNA Res.">
        <title>Multiple hybrid de novo genome assembly of finger millet, an orphan allotetraploid crop.</title>
        <authorList>
            <person name="Hatakeyama M."/>
            <person name="Aluri S."/>
            <person name="Balachadran M.T."/>
            <person name="Sivarajan S.R."/>
            <person name="Patrignani A."/>
            <person name="Gruter S."/>
            <person name="Poveda L."/>
            <person name="Shimizu-Inatsugi R."/>
            <person name="Baeten J."/>
            <person name="Francoijs K.J."/>
            <person name="Nataraja K.N."/>
            <person name="Reddy Y.A.N."/>
            <person name="Phadnis S."/>
            <person name="Ravikumar R.L."/>
            <person name="Schlapbach R."/>
            <person name="Sreeman S.M."/>
            <person name="Shimizu K.K."/>
        </authorList>
    </citation>
    <scope>NUCLEOTIDE SEQUENCE</scope>
</reference>
<feature type="chain" id="PRO_5044714516" evidence="1">
    <location>
        <begin position="19"/>
        <end position="161"/>
    </location>
</feature>
<dbReference type="EMBL" id="BQKI01000001">
    <property type="protein sequence ID" value="GJM85377.1"/>
    <property type="molecule type" value="Genomic_DNA"/>
</dbReference>
<dbReference type="Gene3D" id="3.30.70.100">
    <property type="match status" value="1"/>
</dbReference>
<keyword evidence="4" id="KW-1185">Reference proteome</keyword>
<dbReference type="EMBL" id="BQKI01000001">
    <property type="protein sequence ID" value="GJM86005.1"/>
    <property type="molecule type" value="Genomic_DNA"/>
</dbReference>
<evidence type="ECO:0000256" key="1">
    <source>
        <dbReference type="SAM" id="SignalP"/>
    </source>
</evidence>
<accession>A0AAV5BJX4</accession>
<comment type="caution">
    <text evidence="3">The sequence shown here is derived from an EMBL/GenBank/DDBJ whole genome shotgun (WGS) entry which is preliminary data.</text>
</comment>
<sequence length="161" mass="17844">MFLVFVLLQTQMLIRLQASTEKGHSKAMKIAAETEGVESVTLAGKDRSLLLVIGDGVDCNDLTTKLRKKVGHADVVELRTLHDKAGGGYYYGNRASPDYGNSYGYTPVSSYGYSPAQEYYNGYRPAYENYNYNPPPPPPYGATVVHHEYYPVDDQNGCSIM</sequence>
<evidence type="ECO:0000313" key="4">
    <source>
        <dbReference type="Proteomes" id="UP001054889"/>
    </source>
</evidence>
<evidence type="ECO:0000313" key="2">
    <source>
        <dbReference type="EMBL" id="GJM85377.1"/>
    </source>
</evidence>
<gene>
    <name evidence="3" type="primary">ga01822</name>
    <name evidence="2" type="synonym">ga01135</name>
    <name evidence="2" type="ORF">PR202_ga01135</name>
    <name evidence="3" type="ORF">PR202_ga01822</name>
</gene>